<dbReference type="Proteomes" id="UP001060215">
    <property type="component" value="Chromosome 5"/>
</dbReference>
<keyword evidence="2" id="KW-1185">Reference proteome</keyword>
<accession>A0ACC0HDA4</accession>
<proteinExistence type="predicted"/>
<evidence type="ECO:0000313" key="1">
    <source>
        <dbReference type="EMBL" id="KAI8010497.1"/>
    </source>
</evidence>
<comment type="caution">
    <text evidence="1">The sequence shown here is derived from an EMBL/GenBank/DDBJ whole genome shotgun (WGS) entry which is preliminary data.</text>
</comment>
<gene>
    <name evidence="1" type="ORF">LOK49_LG06G01103</name>
</gene>
<organism evidence="1 2">
    <name type="scientific">Camellia lanceoleosa</name>
    <dbReference type="NCBI Taxonomy" id="1840588"/>
    <lineage>
        <taxon>Eukaryota</taxon>
        <taxon>Viridiplantae</taxon>
        <taxon>Streptophyta</taxon>
        <taxon>Embryophyta</taxon>
        <taxon>Tracheophyta</taxon>
        <taxon>Spermatophyta</taxon>
        <taxon>Magnoliopsida</taxon>
        <taxon>eudicotyledons</taxon>
        <taxon>Gunneridae</taxon>
        <taxon>Pentapetalae</taxon>
        <taxon>asterids</taxon>
        <taxon>Ericales</taxon>
        <taxon>Theaceae</taxon>
        <taxon>Camellia</taxon>
    </lineage>
</organism>
<name>A0ACC0HDA4_9ERIC</name>
<protein>
    <submittedName>
        <fullName evidence="1">Uncharacterized protein</fullName>
    </submittedName>
</protein>
<sequence>MVATGSSKQITCAIFHQYLNLKSHTCWLANFFAELLGSLAHQLACYWQVCDRYMNRDGFCVFSQKFNIRFIFMELSALEAPFQY</sequence>
<dbReference type="EMBL" id="CM045762">
    <property type="protein sequence ID" value="KAI8010497.1"/>
    <property type="molecule type" value="Genomic_DNA"/>
</dbReference>
<reference evidence="1 2" key="1">
    <citation type="journal article" date="2022" name="Plant J.">
        <title>Chromosome-level genome of Camellia lanceoleosa provides a valuable resource for understanding genome evolution and self-incompatibility.</title>
        <authorList>
            <person name="Gong W."/>
            <person name="Xiao S."/>
            <person name="Wang L."/>
            <person name="Liao Z."/>
            <person name="Chang Y."/>
            <person name="Mo W."/>
            <person name="Hu G."/>
            <person name="Li W."/>
            <person name="Zhao G."/>
            <person name="Zhu H."/>
            <person name="Hu X."/>
            <person name="Ji K."/>
            <person name="Xiang X."/>
            <person name="Song Q."/>
            <person name="Yuan D."/>
            <person name="Jin S."/>
            <person name="Zhang L."/>
        </authorList>
    </citation>
    <scope>NUCLEOTIDE SEQUENCE [LARGE SCALE GENOMIC DNA]</scope>
    <source>
        <strain evidence="1">SQ_2022a</strain>
    </source>
</reference>
<evidence type="ECO:0000313" key="2">
    <source>
        <dbReference type="Proteomes" id="UP001060215"/>
    </source>
</evidence>